<dbReference type="EMBL" id="PNBW01000019">
    <property type="protein sequence ID" value="TMO77672.1"/>
    <property type="molecule type" value="Genomic_DNA"/>
</dbReference>
<gene>
    <name evidence="1" type="ORF">CWC19_01195</name>
    <name evidence="2" type="ORF">CWC20_03535</name>
</gene>
<organism evidence="1 4">
    <name type="scientific">Pseudoalteromonas aurantia</name>
    <dbReference type="NCBI Taxonomy" id="43654"/>
    <lineage>
        <taxon>Bacteria</taxon>
        <taxon>Pseudomonadati</taxon>
        <taxon>Pseudomonadota</taxon>
        <taxon>Gammaproteobacteria</taxon>
        <taxon>Alteromonadales</taxon>
        <taxon>Pseudoalteromonadaceae</taxon>
        <taxon>Pseudoalteromonas</taxon>
    </lineage>
</organism>
<reference evidence="1" key="3">
    <citation type="submission" date="2019-09" db="EMBL/GenBank/DDBJ databases">
        <title>Co-occurence of chitin degradation, pigmentation and bioactivity in marine Pseudoalteromonas.</title>
        <authorList>
            <person name="Sonnenschein E.C."/>
            <person name="Bech P.K."/>
        </authorList>
    </citation>
    <scope>NUCLEOTIDE SEQUENCE</scope>
    <source>
        <strain evidence="1">S3790</strain>
    </source>
</reference>
<evidence type="ECO:0000313" key="4">
    <source>
        <dbReference type="Proteomes" id="UP000307217"/>
    </source>
</evidence>
<evidence type="ECO:0000313" key="1">
    <source>
        <dbReference type="EMBL" id="TMO70460.1"/>
    </source>
</evidence>
<evidence type="ECO:0008006" key="5">
    <source>
        <dbReference type="Google" id="ProtNLM"/>
    </source>
</evidence>
<accession>A0A5S3VEZ0</accession>
<comment type="caution">
    <text evidence="1">The sequence shown here is derived from an EMBL/GenBank/DDBJ whole genome shotgun (WGS) entry which is preliminary data.</text>
</comment>
<dbReference type="RefSeq" id="WP_138589609.1">
    <property type="nucleotide sequence ID" value="NZ_PNBW01000019.1"/>
</dbReference>
<dbReference type="Proteomes" id="UP000307164">
    <property type="component" value="Unassembled WGS sequence"/>
</dbReference>
<reference evidence="1 4" key="1">
    <citation type="submission" date="2018-01" db="EMBL/GenBank/DDBJ databases">
        <authorList>
            <person name="Paulsen S."/>
            <person name="Gram L.K."/>
        </authorList>
    </citation>
    <scope>NUCLEOTIDE SEQUENCE [LARGE SCALE GENOMIC DNA]</scope>
    <source>
        <strain evidence="1 4">S3790</strain>
        <strain evidence="2">S3895</strain>
    </source>
</reference>
<sequence length="87" mass="9613">MHNAVLKAIASLCQEGKTPTVALTKARLSEPVAMPHIIAGITAYKNNPKCIHEIQTSVQSEHPTERESQLDRIESKLDLLLSILQKN</sequence>
<protein>
    <recommendedName>
        <fullName evidence="5">KfrA N-terminal DNA-binding domain-containing protein</fullName>
    </recommendedName>
</protein>
<dbReference type="Proteomes" id="UP000307217">
    <property type="component" value="Unassembled WGS sequence"/>
</dbReference>
<proteinExistence type="predicted"/>
<name>A0A5S3VEZ0_9GAMM</name>
<keyword evidence="3" id="KW-1185">Reference proteome</keyword>
<reference evidence="3 4" key="2">
    <citation type="submission" date="2019-06" db="EMBL/GenBank/DDBJ databases">
        <title>Co-occurence of chitin degradation, pigmentation and bioactivity in marine Pseudoalteromonas.</title>
        <authorList>
            <person name="Sonnenschein E.C."/>
            <person name="Bech P.K."/>
        </authorList>
    </citation>
    <scope>NUCLEOTIDE SEQUENCE [LARGE SCALE GENOMIC DNA]</scope>
    <source>
        <strain evidence="4">S3790</strain>
        <strain evidence="2 3">S3895</strain>
    </source>
</reference>
<dbReference type="AlphaFoldDB" id="A0A5S3VEZ0"/>
<evidence type="ECO:0000313" key="2">
    <source>
        <dbReference type="EMBL" id="TMO77672.1"/>
    </source>
</evidence>
<dbReference type="EMBL" id="PNBX01000003">
    <property type="protein sequence ID" value="TMO70460.1"/>
    <property type="molecule type" value="Genomic_DNA"/>
</dbReference>
<evidence type="ECO:0000313" key="3">
    <source>
        <dbReference type="Proteomes" id="UP000307164"/>
    </source>
</evidence>
<dbReference type="OrthoDB" id="6314559at2"/>